<dbReference type="CDD" id="cd00186">
    <property type="entry name" value="TOP1Ac"/>
    <property type="match status" value="1"/>
</dbReference>
<feature type="domain" description="Topo IA-type catalytic" evidence="12">
    <location>
        <begin position="133"/>
        <end position="558"/>
    </location>
</feature>
<dbReference type="GO" id="GO:0003917">
    <property type="term" value="F:DNA topoisomerase type I (single strand cut, ATP-independent) activity"/>
    <property type="evidence" value="ECO:0007669"/>
    <property type="project" value="UniProtKB-UniRule"/>
</dbReference>
<dbReference type="PROSITE" id="PS50880">
    <property type="entry name" value="TOPRIM"/>
    <property type="match status" value="1"/>
</dbReference>
<dbReference type="InterPro" id="IPR023406">
    <property type="entry name" value="Topo_IA_AS"/>
</dbReference>
<feature type="site" description="Interaction with DNA" evidence="10">
    <location>
        <position position="152"/>
    </location>
</feature>
<dbReference type="AlphaFoldDB" id="A0A7C5P9A2"/>
<comment type="catalytic activity">
    <reaction evidence="1 10">
        <text>ATP-independent breakage of single-stranded DNA, followed by passage and rejoining.</text>
        <dbReference type="EC" id="5.6.2.1"/>
    </reaction>
</comment>
<dbReference type="EC" id="5.6.2.1" evidence="10"/>
<dbReference type="Pfam" id="PF01131">
    <property type="entry name" value="Topoisom_bac"/>
    <property type="match status" value="1"/>
</dbReference>
<dbReference type="InterPro" id="IPR006171">
    <property type="entry name" value="TOPRIM_dom"/>
</dbReference>
<dbReference type="PRINTS" id="PR00417">
    <property type="entry name" value="PRTPISMRASEI"/>
</dbReference>
<dbReference type="EMBL" id="DRUY01000261">
    <property type="protein sequence ID" value="HHI66425.1"/>
    <property type="molecule type" value="Genomic_DNA"/>
</dbReference>
<dbReference type="InterPro" id="IPR023405">
    <property type="entry name" value="Topo_IA_core_domain"/>
</dbReference>
<dbReference type="GO" id="GO:0006265">
    <property type="term" value="P:DNA topological change"/>
    <property type="evidence" value="ECO:0007669"/>
    <property type="project" value="UniProtKB-UniRule"/>
</dbReference>
<dbReference type="InterPro" id="IPR034149">
    <property type="entry name" value="TOPRIM_TopoI"/>
</dbReference>
<evidence type="ECO:0000259" key="11">
    <source>
        <dbReference type="PROSITE" id="PS50880"/>
    </source>
</evidence>
<evidence type="ECO:0000259" key="12">
    <source>
        <dbReference type="PROSITE" id="PS52039"/>
    </source>
</evidence>
<dbReference type="SUPFAM" id="SSF56712">
    <property type="entry name" value="Prokaryotic type I DNA topoisomerase"/>
    <property type="match status" value="1"/>
</dbReference>
<dbReference type="InterPro" id="IPR013497">
    <property type="entry name" value="Topo_IA_cen"/>
</dbReference>
<comment type="subunit">
    <text evidence="10">Monomer.</text>
</comment>
<dbReference type="Pfam" id="PF01396">
    <property type="entry name" value="Zn_ribbon_Top1"/>
    <property type="match status" value="3"/>
</dbReference>
<comment type="caution">
    <text evidence="13">The sequence shown here is derived from an EMBL/GenBank/DDBJ whole genome shotgun (WGS) entry which is preliminary data.</text>
</comment>
<reference evidence="13" key="1">
    <citation type="journal article" date="2020" name="mSystems">
        <title>Genome- and Community-Level Interaction Insights into Carbon Utilization and Element Cycling Functions of Hydrothermarchaeota in Hydrothermal Sediment.</title>
        <authorList>
            <person name="Zhou Z."/>
            <person name="Liu Y."/>
            <person name="Xu W."/>
            <person name="Pan J."/>
            <person name="Luo Z.H."/>
            <person name="Li M."/>
        </authorList>
    </citation>
    <scope>NUCLEOTIDE SEQUENCE [LARGE SCALE GENOMIC DNA]</scope>
    <source>
        <strain evidence="13">SpSt-1019</strain>
    </source>
</reference>
<feature type="site" description="Interaction with DNA" evidence="10">
    <location>
        <position position="159"/>
    </location>
</feature>
<name>A0A7C5P9A2_9BACT</name>
<evidence type="ECO:0000313" key="13">
    <source>
        <dbReference type="EMBL" id="HHI66425.1"/>
    </source>
</evidence>
<comment type="similarity">
    <text evidence="2 10">Belongs to the type IA topoisomerase family.</text>
</comment>
<keyword evidence="4" id="KW-0863">Zinc-finger</keyword>
<keyword evidence="5" id="KW-0862">Zinc</keyword>
<dbReference type="Gene3D" id="3.30.65.10">
    <property type="entry name" value="Bacterial Topoisomerase I, domain 1"/>
    <property type="match status" value="2"/>
</dbReference>
<dbReference type="InterPro" id="IPR028612">
    <property type="entry name" value="Topoisom_1_IA"/>
</dbReference>
<protein>
    <recommendedName>
        <fullName evidence="10">DNA topoisomerase 1</fullName>
        <ecNumber evidence="10">5.6.2.1</ecNumber>
    </recommendedName>
    <alternativeName>
        <fullName evidence="10">DNA topoisomerase I</fullName>
    </alternativeName>
</protein>
<organism evidence="13">
    <name type="scientific">Thermodesulfobium narugense</name>
    <dbReference type="NCBI Taxonomy" id="184064"/>
    <lineage>
        <taxon>Bacteria</taxon>
        <taxon>Pseudomonadati</taxon>
        <taxon>Thermodesulfobiota</taxon>
        <taxon>Thermodesulfobiia</taxon>
        <taxon>Thermodesulfobiales</taxon>
        <taxon>Thermodesulfobiaceae</taxon>
        <taxon>Thermodesulfobium</taxon>
    </lineage>
</organism>
<dbReference type="Gene3D" id="1.10.460.10">
    <property type="entry name" value="Topoisomerase I, domain 2"/>
    <property type="match status" value="1"/>
</dbReference>
<feature type="domain" description="Toprim" evidence="11">
    <location>
        <begin position="7"/>
        <end position="117"/>
    </location>
</feature>
<evidence type="ECO:0000256" key="5">
    <source>
        <dbReference type="ARBA" id="ARBA00022833"/>
    </source>
</evidence>
<sequence>MSEEHKKKVMIVESPSKTKTLSKILGKSLKILASKGHVRDLPKTRLGIDIENNFDPTFRILKEKSKLIEDLRKEIKDAKMVYLAPDPDREGEAIAWHLKEVLKLKEGQYKRVYFNEITEKAVKEAMEQPRDLDTKLIEAQKARRILDRIIGYKISPFLWKTIQRGLSAGRVQSVALRMVVEREREIRNFEIKKYYTFQIKCLDDNNKEFTLKLCDKKNNPIKFFDDNEANELYKMLEGKEVAIKSLEVKEKKKGSPFPFITSTLQQEAQKKHGFSLKKTMKLAQALYEGLQIGSEGSIGLITYMRTDSFNVSLEAQENAKELISKLFGENFYKKYSPKKLKGSQEAHESIRPTSVFRLPDEIKQYLSKEYYLLYDLIWKRFMASQMANAVYDALEIKGEVEGYDFFARFLNLKFPGYLVLWEEEKESDENDEVFPTLTEGKLYKIISVDKIEGFLSPPPRYTEASLVKRLEELGIGRPSTYAPTITTLQERNYVKKEGKVLLPTKIGEEVVDMLIKYFPDIVDYEFTAKMESDLDKIFTEEDRVKLLNDFYQPFEMSLNNFEANSSEIFNSLESGKKCPLCGSDMKLRISKFGRFYSCSRYPECKGKLPFEDSSYGNNENNNTDEQNLDNNEVSIEESDVECPVCGSKMVVKRSRFGKFLACSKYPDCKTTLPYGKKAERNCPKCGGQLLRIFSKKGKPYYKCVNKSCNFYCFKLSEIDEDKKAEKSLKN</sequence>
<dbReference type="InterPro" id="IPR013824">
    <property type="entry name" value="Topo_IA_cen_sub1"/>
</dbReference>
<feature type="active site" description="O-(5'-phospho-DNA)-tyrosine intermediate" evidence="10">
    <location>
        <position position="303"/>
    </location>
</feature>
<proteinExistence type="inferred from homology"/>
<evidence type="ECO:0000256" key="4">
    <source>
        <dbReference type="ARBA" id="ARBA00022771"/>
    </source>
</evidence>
<dbReference type="InterPro" id="IPR005733">
    <property type="entry name" value="TopoI_bac-type"/>
</dbReference>
<dbReference type="InterPro" id="IPR013498">
    <property type="entry name" value="Topo_IA_Znf"/>
</dbReference>
<dbReference type="CDD" id="cd03363">
    <property type="entry name" value="TOPRIM_TopoIA_TopoI"/>
    <property type="match status" value="1"/>
</dbReference>
<dbReference type="Gene3D" id="3.40.50.140">
    <property type="match status" value="1"/>
</dbReference>
<dbReference type="Gene3D" id="2.70.20.10">
    <property type="entry name" value="Topoisomerase I, domain 3"/>
    <property type="match status" value="1"/>
</dbReference>
<evidence type="ECO:0000256" key="8">
    <source>
        <dbReference type="ARBA" id="ARBA00023125"/>
    </source>
</evidence>
<dbReference type="Pfam" id="PF01751">
    <property type="entry name" value="Toprim"/>
    <property type="match status" value="1"/>
</dbReference>
<feature type="region of interest" description="Interaction with DNA" evidence="10">
    <location>
        <begin position="167"/>
        <end position="172"/>
    </location>
</feature>
<dbReference type="InterPro" id="IPR000380">
    <property type="entry name" value="Topo_IA"/>
</dbReference>
<dbReference type="SMART" id="SM00493">
    <property type="entry name" value="TOPRIM"/>
    <property type="match status" value="1"/>
</dbReference>
<dbReference type="PANTHER" id="PTHR42785">
    <property type="entry name" value="DNA TOPOISOMERASE, TYPE IA, CORE"/>
    <property type="match status" value="1"/>
</dbReference>
<evidence type="ECO:0000256" key="6">
    <source>
        <dbReference type="ARBA" id="ARBA00022842"/>
    </source>
</evidence>
<dbReference type="InterPro" id="IPR003602">
    <property type="entry name" value="Topo_IA_DNA-bd_dom"/>
</dbReference>
<dbReference type="InterPro" id="IPR003601">
    <property type="entry name" value="Topo_IA_2"/>
</dbReference>
<dbReference type="SUPFAM" id="SSF57783">
    <property type="entry name" value="Zinc beta-ribbon"/>
    <property type="match status" value="1"/>
</dbReference>
<evidence type="ECO:0000256" key="10">
    <source>
        <dbReference type="HAMAP-Rule" id="MF_00952"/>
    </source>
</evidence>
<dbReference type="InterPro" id="IPR013826">
    <property type="entry name" value="Topo_IA_cen_sub3"/>
</dbReference>
<feature type="site" description="Interaction with DNA" evidence="10">
    <location>
        <position position="37"/>
    </location>
</feature>
<keyword evidence="9 10" id="KW-0413">Isomerase</keyword>
<dbReference type="PROSITE" id="PS00396">
    <property type="entry name" value="TOPO_IA_1"/>
    <property type="match status" value="1"/>
</dbReference>
<keyword evidence="6" id="KW-0460">Magnesium</keyword>
<dbReference type="SMART" id="SM00436">
    <property type="entry name" value="TOP1Bc"/>
    <property type="match status" value="1"/>
</dbReference>
<feature type="site" description="Interaction with DNA" evidence="10">
    <location>
        <position position="144"/>
    </location>
</feature>
<accession>A0A7C5P9A2</accession>
<evidence type="ECO:0000256" key="7">
    <source>
        <dbReference type="ARBA" id="ARBA00023029"/>
    </source>
</evidence>
<keyword evidence="7 10" id="KW-0799">Topoisomerase</keyword>
<evidence type="ECO:0000256" key="2">
    <source>
        <dbReference type="ARBA" id="ARBA00009446"/>
    </source>
</evidence>
<dbReference type="PANTHER" id="PTHR42785:SF1">
    <property type="entry name" value="DNA TOPOISOMERASE"/>
    <property type="match status" value="1"/>
</dbReference>
<keyword evidence="3" id="KW-0479">Metal-binding</keyword>
<feature type="site" description="Interaction with DNA" evidence="10">
    <location>
        <position position="143"/>
    </location>
</feature>
<dbReference type="GO" id="GO:0005694">
    <property type="term" value="C:chromosome"/>
    <property type="evidence" value="ECO:0007669"/>
    <property type="project" value="InterPro"/>
</dbReference>
<dbReference type="SMART" id="SM00437">
    <property type="entry name" value="TOP1Ac"/>
    <property type="match status" value="1"/>
</dbReference>
<evidence type="ECO:0000256" key="1">
    <source>
        <dbReference type="ARBA" id="ARBA00000213"/>
    </source>
</evidence>
<evidence type="ECO:0000256" key="9">
    <source>
        <dbReference type="ARBA" id="ARBA00023235"/>
    </source>
</evidence>
<dbReference type="NCBIfam" id="TIGR01051">
    <property type="entry name" value="topA_bact"/>
    <property type="match status" value="1"/>
</dbReference>
<dbReference type="GO" id="GO:0003677">
    <property type="term" value="F:DNA binding"/>
    <property type="evidence" value="ECO:0007669"/>
    <property type="project" value="UniProtKB-KW"/>
</dbReference>
<evidence type="ECO:0000256" key="3">
    <source>
        <dbReference type="ARBA" id="ARBA00022723"/>
    </source>
</evidence>
<dbReference type="Gene3D" id="1.10.290.10">
    <property type="entry name" value="Topoisomerase I, domain 4"/>
    <property type="match status" value="1"/>
</dbReference>
<feature type="site" description="Interaction with DNA" evidence="10">
    <location>
        <position position="147"/>
    </location>
</feature>
<comment type="function">
    <text evidence="10">Releases the supercoiling and torsional tension of DNA, which is introduced during the DNA replication and transcription, by transiently cleaving and rejoining one strand of the DNA duplex. Introduces a single-strand break via transesterification at a target site in duplex DNA. The scissile phosphodiester is attacked by the catalytic tyrosine of the enzyme, resulting in the formation of a DNA-(5'-phosphotyrosyl)-enzyme intermediate and the expulsion of a 3'-OH DNA strand. The free DNA strand then undergoes passage around the unbroken strand, thus removing DNA supercoils. Finally, in the religation step, the DNA 3'-OH attacks the covalent intermediate to expel the active-site tyrosine and restore the DNA phosphodiester backbone.</text>
</comment>
<dbReference type="InterPro" id="IPR013825">
    <property type="entry name" value="Topo_IA_cen_sub2"/>
</dbReference>
<gene>
    <name evidence="10 13" type="primary">topA</name>
    <name evidence="13" type="ORF">ENL70_07780</name>
</gene>
<feature type="site" description="Interaction with DNA" evidence="10">
    <location>
        <position position="305"/>
    </location>
</feature>
<feature type="site" description="Interaction with DNA" evidence="10">
    <location>
        <position position="491"/>
    </location>
</feature>
<dbReference type="HAMAP" id="MF_00952">
    <property type="entry name" value="Topoisom_1_prok"/>
    <property type="match status" value="1"/>
</dbReference>
<dbReference type="GO" id="GO:0008270">
    <property type="term" value="F:zinc ion binding"/>
    <property type="evidence" value="ECO:0007669"/>
    <property type="project" value="UniProtKB-KW"/>
</dbReference>
<keyword evidence="8 10" id="KW-0238">DNA-binding</keyword>
<dbReference type="PROSITE" id="PS52039">
    <property type="entry name" value="TOPO_IA_2"/>
    <property type="match status" value="1"/>
</dbReference>